<gene>
    <name evidence="2" type="ORF">Q604_UNBC18533G0013</name>
</gene>
<keyword evidence="1" id="KW-0175">Coiled coil</keyword>
<dbReference type="Gene3D" id="1.10.10.1150">
    <property type="entry name" value="Coenzyme PQQ synthesis protein D (PqqD)"/>
    <property type="match status" value="1"/>
</dbReference>
<organism evidence="2">
    <name type="scientific">human gut metagenome</name>
    <dbReference type="NCBI Taxonomy" id="408170"/>
    <lineage>
        <taxon>unclassified sequences</taxon>
        <taxon>metagenomes</taxon>
        <taxon>organismal metagenomes</taxon>
    </lineage>
</organism>
<name>W1WMH4_9ZZZZ</name>
<evidence type="ECO:0000256" key="1">
    <source>
        <dbReference type="SAM" id="Coils"/>
    </source>
</evidence>
<dbReference type="Pfam" id="PF05402">
    <property type="entry name" value="PqqD"/>
    <property type="match status" value="1"/>
</dbReference>
<reference evidence="2" key="1">
    <citation type="submission" date="2013-12" db="EMBL/GenBank/DDBJ databases">
        <title>A Varibaculum cambriense genome reconstructed from a premature infant gut community with otherwise low bacterial novelty that shifts toward anaerobic metabolism during the third week of life.</title>
        <authorList>
            <person name="Brown C.T."/>
            <person name="Sharon I."/>
            <person name="Thomas B.C."/>
            <person name="Castelle C.J."/>
            <person name="Morowitz M.J."/>
            <person name="Banfield J.F."/>
        </authorList>
    </citation>
    <scope>NUCLEOTIDE SEQUENCE</scope>
</reference>
<feature type="coiled-coil region" evidence="1">
    <location>
        <begin position="45"/>
        <end position="79"/>
    </location>
</feature>
<dbReference type="InterPro" id="IPR041881">
    <property type="entry name" value="PqqD_sf"/>
</dbReference>
<proteinExistence type="predicted"/>
<evidence type="ECO:0008006" key="3">
    <source>
        <dbReference type="Google" id="ProtNLM"/>
    </source>
</evidence>
<dbReference type="AlphaFoldDB" id="W1WMH4"/>
<protein>
    <recommendedName>
        <fullName evidence="3">Coenzyme PQQ synthesis protein D (PqqD)</fullName>
    </recommendedName>
</protein>
<accession>W1WMH4</accession>
<dbReference type="InterPro" id="IPR008792">
    <property type="entry name" value="PQQD"/>
</dbReference>
<comment type="caution">
    <text evidence="2">The sequence shown here is derived from an EMBL/GenBank/DDBJ whole genome shotgun (WGS) entry which is preliminary data.</text>
</comment>
<sequence>MKIKKEFILREIVGDIVLVPINKSTSKFDGLITMNEIGKFIWENIESAKDEEELLQRILDEYEVERDVAKADLDEFLGKLKEIDII</sequence>
<dbReference type="EMBL" id="AZMM01018533">
    <property type="protein sequence ID" value="ETJ19318.1"/>
    <property type="molecule type" value="Genomic_DNA"/>
</dbReference>
<evidence type="ECO:0000313" key="2">
    <source>
        <dbReference type="EMBL" id="ETJ19318.1"/>
    </source>
</evidence>